<proteinExistence type="predicted"/>
<accession>A0A2S5RHV8</accession>
<keyword evidence="3" id="KW-1185">Reference proteome</keyword>
<evidence type="ECO:0000313" key="3">
    <source>
        <dbReference type="Proteomes" id="UP000239425"/>
    </source>
</evidence>
<evidence type="ECO:0000313" key="2">
    <source>
        <dbReference type="EMBL" id="PPE06906.1"/>
    </source>
</evidence>
<name>A0A2S5RHV8_9PROT</name>
<protein>
    <submittedName>
        <fullName evidence="2">Uncharacterized protein</fullName>
    </submittedName>
</protein>
<keyword evidence="1" id="KW-0472">Membrane</keyword>
<dbReference type="Proteomes" id="UP000239425">
    <property type="component" value="Unassembled WGS sequence"/>
</dbReference>
<feature type="transmembrane region" description="Helical" evidence="1">
    <location>
        <begin position="21"/>
        <end position="49"/>
    </location>
</feature>
<dbReference type="AlphaFoldDB" id="A0A2S5RHV8"/>
<gene>
    <name evidence="2" type="ORF">HCUR_00057</name>
</gene>
<reference evidence="2 3" key="1">
    <citation type="submission" date="2017-11" db="EMBL/GenBank/DDBJ databases">
        <title>Comparative genomic analysis of Holospora spp., intranuclear symbionts of paramecia.</title>
        <authorList>
            <person name="Garushyants S.K."/>
            <person name="Beliavskaya A."/>
            <person name="Malko D.B."/>
            <person name="Logacheva M.D."/>
            <person name="Rautian M.S."/>
            <person name="Gelfand M.S."/>
        </authorList>
    </citation>
    <scope>NUCLEOTIDE SEQUENCE [LARGE SCALE GENOMIC DNA]</scope>
    <source>
        <strain evidence="3">02AZ16</strain>
    </source>
</reference>
<comment type="caution">
    <text evidence="2">The sequence shown here is derived from an EMBL/GenBank/DDBJ whole genome shotgun (WGS) entry which is preliminary data.</text>
</comment>
<keyword evidence="1" id="KW-0812">Transmembrane</keyword>
<evidence type="ECO:0000256" key="1">
    <source>
        <dbReference type="SAM" id="Phobius"/>
    </source>
</evidence>
<dbReference type="EMBL" id="PHHC01000013">
    <property type="protein sequence ID" value="PPE06906.1"/>
    <property type="molecule type" value="Genomic_DNA"/>
</dbReference>
<organism evidence="2 3">
    <name type="scientific">Holospora curviuscula</name>
    <dbReference type="NCBI Taxonomy" id="1082868"/>
    <lineage>
        <taxon>Bacteria</taxon>
        <taxon>Pseudomonadati</taxon>
        <taxon>Pseudomonadota</taxon>
        <taxon>Alphaproteobacteria</taxon>
        <taxon>Holosporales</taxon>
        <taxon>Holosporaceae</taxon>
        <taxon>Holospora</taxon>
    </lineage>
</organism>
<sequence>MRRSVKKFFLHASQATLRKNTFCMGIGFLNPLLLRLSTLLFNTVIPFFLPSQLFSVALL</sequence>
<keyword evidence="1" id="KW-1133">Transmembrane helix</keyword>